<evidence type="ECO:0000313" key="2">
    <source>
        <dbReference type="EMBL" id="MCE5171110.1"/>
    </source>
</evidence>
<keyword evidence="3" id="KW-1185">Reference proteome</keyword>
<sequence>MRKRFLTLNKTLDEETSFMLYEPGERNTTVEAQRDRIQGMLQSGRSIIYVAEEHDTLVGYIAGLGSDIQRTKHVLYIVIGILQDYAGQGIGTQLFNELLDWANEKDIVRLELTVMAHNERAIALYRKIGFTIEGVKKCSILVKEQYIDEYMMSRLLHDGQGTVEGD</sequence>
<dbReference type="RefSeq" id="WP_233697671.1">
    <property type="nucleotide sequence ID" value="NZ_JAJNBZ010000015.1"/>
</dbReference>
<dbReference type="Pfam" id="PF00583">
    <property type="entry name" value="Acetyltransf_1"/>
    <property type="match status" value="1"/>
</dbReference>
<name>A0ABS8YGK1_9BACL</name>
<comment type="caution">
    <text evidence="2">The sequence shown here is derived from an EMBL/GenBank/DDBJ whole genome shotgun (WGS) entry which is preliminary data.</text>
</comment>
<reference evidence="2 3" key="1">
    <citation type="submission" date="2021-11" db="EMBL/GenBank/DDBJ databases">
        <title>Draft genome sequence of Paenibacillus profundus YoMME, a new Gram-positive bacteria with exoelectrogenic properties.</title>
        <authorList>
            <person name="Hubenova Y."/>
            <person name="Hubenova E."/>
            <person name="Manasiev Y."/>
            <person name="Peykov S."/>
            <person name="Mitov M."/>
        </authorList>
    </citation>
    <scope>NUCLEOTIDE SEQUENCE [LARGE SCALE GENOMIC DNA]</scope>
    <source>
        <strain evidence="2 3">YoMME</strain>
    </source>
</reference>
<organism evidence="2 3">
    <name type="scientific">Paenibacillus profundus</name>
    <dbReference type="NCBI Taxonomy" id="1173085"/>
    <lineage>
        <taxon>Bacteria</taxon>
        <taxon>Bacillati</taxon>
        <taxon>Bacillota</taxon>
        <taxon>Bacilli</taxon>
        <taxon>Bacillales</taxon>
        <taxon>Paenibacillaceae</taxon>
        <taxon>Paenibacillus</taxon>
    </lineage>
</organism>
<gene>
    <name evidence="2" type="ORF">LQV63_17555</name>
</gene>
<evidence type="ECO:0000313" key="3">
    <source>
        <dbReference type="Proteomes" id="UP001199916"/>
    </source>
</evidence>
<dbReference type="PANTHER" id="PTHR43415:SF3">
    <property type="entry name" value="GNAT-FAMILY ACETYLTRANSFERASE"/>
    <property type="match status" value="1"/>
</dbReference>
<dbReference type="PROSITE" id="PS51186">
    <property type="entry name" value="GNAT"/>
    <property type="match status" value="1"/>
</dbReference>
<proteinExistence type="predicted"/>
<dbReference type="SUPFAM" id="SSF55729">
    <property type="entry name" value="Acyl-CoA N-acyltransferases (Nat)"/>
    <property type="match status" value="1"/>
</dbReference>
<accession>A0ABS8YGK1</accession>
<dbReference type="EMBL" id="JAJNBZ010000015">
    <property type="protein sequence ID" value="MCE5171110.1"/>
    <property type="molecule type" value="Genomic_DNA"/>
</dbReference>
<dbReference type="InterPro" id="IPR016181">
    <property type="entry name" value="Acyl_CoA_acyltransferase"/>
</dbReference>
<dbReference type="Proteomes" id="UP001199916">
    <property type="component" value="Unassembled WGS sequence"/>
</dbReference>
<dbReference type="Gene3D" id="3.40.630.30">
    <property type="match status" value="1"/>
</dbReference>
<evidence type="ECO:0000259" key="1">
    <source>
        <dbReference type="PROSITE" id="PS51186"/>
    </source>
</evidence>
<dbReference type="PANTHER" id="PTHR43415">
    <property type="entry name" value="SPERMIDINE N(1)-ACETYLTRANSFERASE"/>
    <property type="match status" value="1"/>
</dbReference>
<protein>
    <submittedName>
        <fullName evidence="2">GNAT family N-acetyltransferase</fullName>
    </submittedName>
</protein>
<dbReference type="InterPro" id="IPR000182">
    <property type="entry name" value="GNAT_dom"/>
</dbReference>
<feature type="domain" description="N-acetyltransferase" evidence="1">
    <location>
        <begin position="7"/>
        <end position="157"/>
    </location>
</feature>
<dbReference type="CDD" id="cd04301">
    <property type="entry name" value="NAT_SF"/>
    <property type="match status" value="1"/>
</dbReference>